<feature type="compositionally biased region" description="Basic and acidic residues" evidence="1">
    <location>
        <begin position="260"/>
        <end position="271"/>
    </location>
</feature>
<evidence type="ECO:0000313" key="2">
    <source>
        <dbReference type="EMBL" id="CAE8607201.1"/>
    </source>
</evidence>
<reference evidence="2" key="1">
    <citation type="submission" date="2021-02" db="EMBL/GenBank/DDBJ databases">
        <authorList>
            <person name="Dougan E. K."/>
            <person name="Rhodes N."/>
            <person name="Thang M."/>
            <person name="Chan C."/>
        </authorList>
    </citation>
    <scope>NUCLEOTIDE SEQUENCE</scope>
</reference>
<dbReference type="AlphaFoldDB" id="A0A813EYZ9"/>
<feature type="compositionally biased region" description="Basic and acidic residues" evidence="1">
    <location>
        <begin position="55"/>
        <end position="65"/>
    </location>
</feature>
<feature type="compositionally biased region" description="Low complexity" evidence="1">
    <location>
        <begin position="145"/>
        <end position="161"/>
    </location>
</feature>
<sequence>DTPAESTSAGADGGTTLQTEAPVLDYTHSEQDLMDSLGIGEGTLGSLADITGPGDSKDEVREVPRDSMYNTMERELIEELSRESPSPSPQGGQKLGTLEEGAETSATSAGESLSSEAPGLGAAAEPPPEASASTSALREAAESGDAATVPDAPAVSAAPAAVEEDAGQPAAVAAAAEPSSNDEGGGRLDVAAPATGADQPTTGGEAAPAVPVAAQDETVETLEAAGPTQDQGPVRARMSSAWGDEPQAEASVGPPQPSESKVKTRSDKEIQEEYLQELQREQEAEDAAAPPPSAEAAAEGAAADSTAEGGDDFASDDDKVQLSHASALLREALRLMVPDTWDSEGE</sequence>
<feature type="compositionally biased region" description="Low complexity" evidence="1">
    <location>
        <begin position="294"/>
        <end position="308"/>
    </location>
</feature>
<organism evidence="2 3">
    <name type="scientific">Polarella glacialis</name>
    <name type="common">Dinoflagellate</name>
    <dbReference type="NCBI Taxonomy" id="89957"/>
    <lineage>
        <taxon>Eukaryota</taxon>
        <taxon>Sar</taxon>
        <taxon>Alveolata</taxon>
        <taxon>Dinophyceae</taxon>
        <taxon>Suessiales</taxon>
        <taxon>Suessiaceae</taxon>
        <taxon>Polarella</taxon>
    </lineage>
</organism>
<feature type="compositionally biased region" description="Polar residues" evidence="1">
    <location>
        <begin position="1"/>
        <end position="19"/>
    </location>
</feature>
<keyword evidence="3" id="KW-1185">Reference proteome</keyword>
<accession>A0A813EYZ9</accession>
<name>A0A813EYZ9_POLGL</name>
<evidence type="ECO:0000313" key="3">
    <source>
        <dbReference type="Proteomes" id="UP000654075"/>
    </source>
</evidence>
<dbReference type="EMBL" id="CAJNNV010020870">
    <property type="protein sequence ID" value="CAE8607201.1"/>
    <property type="molecule type" value="Genomic_DNA"/>
</dbReference>
<proteinExistence type="predicted"/>
<evidence type="ECO:0000256" key="1">
    <source>
        <dbReference type="SAM" id="MobiDB-lite"/>
    </source>
</evidence>
<dbReference type="Proteomes" id="UP000654075">
    <property type="component" value="Unassembled WGS sequence"/>
</dbReference>
<dbReference type="OMA" id="YNTMERE"/>
<feature type="non-terminal residue" evidence="2">
    <location>
        <position position="346"/>
    </location>
</feature>
<gene>
    <name evidence="2" type="ORF">PGLA1383_LOCUS25139</name>
</gene>
<feature type="region of interest" description="Disordered" evidence="1">
    <location>
        <begin position="1"/>
        <end position="318"/>
    </location>
</feature>
<comment type="caution">
    <text evidence="2">The sequence shown here is derived from an EMBL/GenBank/DDBJ whole genome shotgun (WGS) entry which is preliminary data.</text>
</comment>
<feature type="compositionally biased region" description="Basic and acidic residues" evidence="1">
    <location>
        <begin position="72"/>
        <end position="82"/>
    </location>
</feature>
<feature type="non-terminal residue" evidence="2">
    <location>
        <position position="1"/>
    </location>
</feature>
<feature type="compositionally biased region" description="Low complexity" evidence="1">
    <location>
        <begin position="112"/>
        <end position="137"/>
    </location>
</feature>
<protein>
    <submittedName>
        <fullName evidence="2">Uncharacterized protein</fullName>
    </submittedName>
</protein>